<proteinExistence type="predicted"/>
<dbReference type="AlphaFoldDB" id="A0A6C0AI06"/>
<sequence>MNVLTNWKIHTKDDYIYCTGWFEGRRWITSDVVQLVQEKERYVVFTENSIYHLYW</sequence>
<dbReference type="EMBL" id="MN740625">
    <property type="protein sequence ID" value="QHS79083.1"/>
    <property type="molecule type" value="Genomic_DNA"/>
</dbReference>
<protein>
    <submittedName>
        <fullName evidence="1">Uncharacterized protein</fullName>
    </submittedName>
</protein>
<evidence type="ECO:0000313" key="1">
    <source>
        <dbReference type="EMBL" id="QHS79083.1"/>
    </source>
</evidence>
<name>A0A6C0AI06_9ZZZZ</name>
<accession>A0A6C0AI06</accession>
<organism evidence="1">
    <name type="scientific">viral metagenome</name>
    <dbReference type="NCBI Taxonomy" id="1070528"/>
    <lineage>
        <taxon>unclassified sequences</taxon>
        <taxon>metagenomes</taxon>
        <taxon>organismal metagenomes</taxon>
    </lineage>
</organism>
<reference evidence="1" key="1">
    <citation type="journal article" date="2020" name="Nature">
        <title>Giant virus diversity and host interactions through global metagenomics.</title>
        <authorList>
            <person name="Schulz F."/>
            <person name="Roux S."/>
            <person name="Paez-Espino D."/>
            <person name="Jungbluth S."/>
            <person name="Walsh D.A."/>
            <person name="Denef V.J."/>
            <person name="McMahon K.D."/>
            <person name="Konstantinidis K.T."/>
            <person name="Eloe-Fadrosh E.A."/>
            <person name="Kyrpides N.C."/>
            <person name="Woyke T."/>
        </authorList>
    </citation>
    <scope>NUCLEOTIDE SEQUENCE</scope>
    <source>
        <strain evidence="1">GVMAG-S-1035118-87</strain>
    </source>
</reference>